<feature type="compositionally biased region" description="Low complexity" evidence="1">
    <location>
        <begin position="410"/>
        <end position="421"/>
    </location>
</feature>
<proteinExistence type="predicted"/>
<keyword evidence="3" id="KW-1185">Reference proteome</keyword>
<evidence type="ECO:0000313" key="2">
    <source>
        <dbReference type="EMBL" id="KAK8775191.1"/>
    </source>
</evidence>
<dbReference type="EMBL" id="JARKHS020014397">
    <property type="protein sequence ID" value="KAK8775191.1"/>
    <property type="molecule type" value="Genomic_DNA"/>
</dbReference>
<feature type="non-terminal residue" evidence="2">
    <location>
        <position position="854"/>
    </location>
</feature>
<feature type="compositionally biased region" description="Polar residues" evidence="1">
    <location>
        <begin position="760"/>
        <end position="774"/>
    </location>
</feature>
<feature type="compositionally biased region" description="Low complexity" evidence="1">
    <location>
        <begin position="39"/>
        <end position="61"/>
    </location>
</feature>
<dbReference type="Proteomes" id="UP001321473">
    <property type="component" value="Unassembled WGS sequence"/>
</dbReference>
<feature type="region of interest" description="Disordered" evidence="1">
    <location>
        <begin position="39"/>
        <end position="93"/>
    </location>
</feature>
<reference evidence="2 3" key="1">
    <citation type="journal article" date="2023" name="Arcadia Sci">
        <title>De novo assembly of a long-read Amblyomma americanum tick genome.</title>
        <authorList>
            <person name="Chou S."/>
            <person name="Poskanzer K.E."/>
            <person name="Rollins M."/>
            <person name="Thuy-Boun P.S."/>
        </authorList>
    </citation>
    <scope>NUCLEOTIDE SEQUENCE [LARGE SCALE GENOMIC DNA]</scope>
    <source>
        <strain evidence="2">F_SG_1</strain>
        <tissue evidence="2">Salivary glands</tissue>
    </source>
</reference>
<evidence type="ECO:0000256" key="1">
    <source>
        <dbReference type="SAM" id="MobiDB-lite"/>
    </source>
</evidence>
<comment type="caution">
    <text evidence="2">The sequence shown here is derived from an EMBL/GenBank/DDBJ whole genome shotgun (WGS) entry which is preliminary data.</text>
</comment>
<dbReference type="Pfam" id="PF13671">
    <property type="entry name" value="AAA_33"/>
    <property type="match status" value="1"/>
</dbReference>
<feature type="region of interest" description="Disordered" evidence="1">
    <location>
        <begin position="753"/>
        <end position="789"/>
    </location>
</feature>
<name>A0AAQ4EKM9_AMBAM</name>
<feature type="compositionally biased region" description="Low complexity" evidence="1">
    <location>
        <begin position="374"/>
        <end position="387"/>
    </location>
</feature>
<dbReference type="InterPro" id="IPR027417">
    <property type="entry name" value="P-loop_NTPase"/>
</dbReference>
<evidence type="ECO:0000313" key="3">
    <source>
        <dbReference type="Proteomes" id="UP001321473"/>
    </source>
</evidence>
<dbReference type="GO" id="GO:0004519">
    <property type="term" value="F:endonuclease activity"/>
    <property type="evidence" value="ECO:0007669"/>
    <property type="project" value="TreeGrafter"/>
</dbReference>
<dbReference type="SUPFAM" id="SSF52540">
    <property type="entry name" value="P-loop containing nucleoside triphosphate hydrolases"/>
    <property type="match status" value="1"/>
</dbReference>
<dbReference type="PANTHER" id="PTHR46535">
    <property type="entry name" value="NEDD4-BINDING PROTEIN 2"/>
    <property type="match status" value="1"/>
</dbReference>
<feature type="compositionally biased region" description="Basic and acidic residues" evidence="1">
    <location>
        <begin position="73"/>
        <end position="86"/>
    </location>
</feature>
<feature type="region of interest" description="Disordered" evidence="1">
    <location>
        <begin position="349"/>
        <end position="387"/>
    </location>
</feature>
<dbReference type="PANTHER" id="PTHR46535:SF1">
    <property type="entry name" value="NEDD4-BINDING PROTEIN 2"/>
    <property type="match status" value="1"/>
</dbReference>
<protein>
    <submittedName>
        <fullName evidence="2">Uncharacterized protein</fullName>
    </submittedName>
</protein>
<accession>A0AAQ4EKM9</accession>
<dbReference type="AlphaFoldDB" id="A0AAQ4EKM9"/>
<dbReference type="Gene3D" id="3.40.50.300">
    <property type="entry name" value="P-loop containing nucleotide triphosphate hydrolases"/>
    <property type="match status" value="1"/>
</dbReference>
<dbReference type="GO" id="GO:0005634">
    <property type="term" value="C:nucleus"/>
    <property type="evidence" value="ECO:0007669"/>
    <property type="project" value="TreeGrafter"/>
</dbReference>
<gene>
    <name evidence="2" type="ORF">V5799_031461</name>
</gene>
<feature type="compositionally biased region" description="Polar residues" evidence="1">
    <location>
        <begin position="566"/>
        <end position="575"/>
    </location>
</feature>
<sequence>MFQGKLDADVIHMVLTECEFNVNNALEALFTLLPQDSGTSAASTAQSGQPSNLSSSTSSESIAAGENIITSEAEVHKSSEESERESLLGIDSNTSGAPASSDLALYVNAAPFVPNLCQPAATQRSVALEEQCQVPPLSWSQLASSSGQLGFNITSPPGRDKPKVMSVSEKELQKMRSLVDSGQNVLVLMRGLPGSGKTTLAQKICGRGVILSADDFFYQGVKYCFDKTRLSEAHEWNKTRAKQCIQERRSPIVIDNTNVEVWEMMPYVALALRSKYHVCVLEADTPWKFDPRQLTQRNTHGVPRRTIDSMLERYDRNITGESLCQSFGLFPKDPDLLSSATLSALEINESSVSGSPKPIDKPPLEPAIEASQNPSTSSSEKTSTAAPEETISLGDLMALVQNDSEESGSRSRQNSDSWSSGHDGNDSEDGTERDDDFLWASRKCLSSLVQADLPANDTIPEESDVSEQENSSLEPGAGSEKELPESTAMDLNAPVEAWPEESGTEAPKPPRESPRHHSNQARGDNVPVMEKLAEFTAPWEPGEEETNCSAKTPKEQRSRRCKGSPKRSNGNSADSSPVKEAPHTVPRAAETSRVNRFSARGPIFGLEKVVRSSTWTLPEFNVYEPIEPEPQVKTTTQRVDASSCTDPTDIAVVGKVLLGESDELPVIQARDAGEGLEEHIHLAPAYRPNTVARSTDTDDLPADDLDYEDAFRSTDLNITVNSDFARQLHQLWMDTLRQTMSKEEEEMLEMAADTRENEPQGMQSLGEGSSTEYPSYNGGIPPPALNDDPRWNKAPHEMSFREIMEMEAALEEKRKDWTKNNTYMDMATKLKHKQLYDKFPGVDRQALDEIFVAS</sequence>
<feature type="region of interest" description="Disordered" evidence="1">
    <location>
        <begin position="450"/>
        <end position="593"/>
    </location>
</feature>
<feature type="region of interest" description="Disordered" evidence="1">
    <location>
        <begin position="403"/>
        <end position="434"/>
    </location>
</feature>
<organism evidence="2 3">
    <name type="scientific">Amblyomma americanum</name>
    <name type="common">Lone star tick</name>
    <dbReference type="NCBI Taxonomy" id="6943"/>
    <lineage>
        <taxon>Eukaryota</taxon>
        <taxon>Metazoa</taxon>
        <taxon>Ecdysozoa</taxon>
        <taxon>Arthropoda</taxon>
        <taxon>Chelicerata</taxon>
        <taxon>Arachnida</taxon>
        <taxon>Acari</taxon>
        <taxon>Parasitiformes</taxon>
        <taxon>Ixodida</taxon>
        <taxon>Ixodoidea</taxon>
        <taxon>Ixodidae</taxon>
        <taxon>Amblyomminae</taxon>
        <taxon>Amblyomma</taxon>
    </lineage>
</organism>
<dbReference type="InterPro" id="IPR052772">
    <property type="entry name" value="Endo/PolyKinase_Domain-Protein"/>
</dbReference>